<dbReference type="GO" id="GO:0071555">
    <property type="term" value="P:cell wall organization"/>
    <property type="evidence" value="ECO:0007669"/>
    <property type="project" value="UniProtKB-KW"/>
</dbReference>
<dbReference type="OrthoDB" id="187139at2759"/>
<dbReference type="InterPro" id="IPR012334">
    <property type="entry name" value="Pectin_lyas_fold"/>
</dbReference>
<dbReference type="GO" id="GO:0005975">
    <property type="term" value="P:carbohydrate metabolic process"/>
    <property type="evidence" value="ECO:0007669"/>
    <property type="project" value="InterPro"/>
</dbReference>
<comment type="similarity">
    <text evidence="2 9">Belongs to the glycosyl hydrolase 28 family.</text>
</comment>
<dbReference type="Proteomes" id="UP001153076">
    <property type="component" value="Unassembled WGS sequence"/>
</dbReference>
<evidence type="ECO:0000313" key="11">
    <source>
        <dbReference type="Proteomes" id="UP001153076"/>
    </source>
</evidence>
<accession>A0A9Q1QC64</accession>
<keyword evidence="6 9" id="KW-0326">Glycosidase</keyword>
<keyword evidence="5 9" id="KW-0378">Hydrolase</keyword>
<proteinExistence type="inferred from homology"/>
<dbReference type="Pfam" id="PF00295">
    <property type="entry name" value="Glyco_hydro_28"/>
    <property type="match status" value="2"/>
</dbReference>
<dbReference type="SUPFAM" id="SSF51126">
    <property type="entry name" value="Pectin lyase-like"/>
    <property type="match status" value="1"/>
</dbReference>
<keyword evidence="3" id="KW-0134">Cell wall</keyword>
<keyword evidence="4" id="KW-0964">Secreted</keyword>
<dbReference type="InterPro" id="IPR000743">
    <property type="entry name" value="Glyco_hydro_28"/>
</dbReference>
<dbReference type="Gene3D" id="2.160.20.10">
    <property type="entry name" value="Single-stranded right-handed beta-helix, Pectin lyase-like"/>
    <property type="match status" value="1"/>
</dbReference>
<gene>
    <name evidence="10" type="ORF">Cgig2_009726</name>
</gene>
<keyword evidence="11" id="KW-1185">Reference proteome</keyword>
<sequence>MEHYSSTKKWLIFCIVIISCSLNFNNIVLAEKFWLKGYRLLLPSTRSGFSPSTINVLDYGAIGDGLTDDSKAFLKAWEQVCKGSSEARLFQVPAGKTFLLRPIKFQGPCKSSSIYVQIEGKFEAPKTMDGWRDSKCVNSWIKFAEIQGLQVNGSGQLDGHGSLWWSNPILKKKCSRPTALLFHQCKDIRLQGLTHLNSPMNHISINQCQNVGLSNLRIIAPQDSPNTDGIDVSSSTNVHIHHSQIETGDDCIAINDGSSLIDIDNVVCGPGHGISVGSLGKDGTHQTVEAVFVKNCTFNGSRNGARIKTWELLCNIFVGAARCPSNPICRDLERERDAPLQPSAVDEKKYAGRCCQRLSPRTRRRKANAHRSVSFADDDGGSGFARNITFEDIKFNKTRNPIIIDQHYRYGGHKPVRRNKKQYFLRRFFPSICKASAVQVSDVMYRNMHGTSATTKAITLLCSKEAPCLNLVFHNVHIRASLPGQVAKAYAENAQVKVLFSTSPRLVFKNYTFG</sequence>
<dbReference type="EMBL" id="JAKOGI010000331">
    <property type="protein sequence ID" value="KAJ8436752.1"/>
    <property type="molecule type" value="Genomic_DNA"/>
</dbReference>
<evidence type="ECO:0000256" key="3">
    <source>
        <dbReference type="ARBA" id="ARBA00022512"/>
    </source>
</evidence>
<dbReference type="AlphaFoldDB" id="A0A9Q1QC64"/>
<dbReference type="PANTHER" id="PTHR31375">
    <property type="match status" value="1"/>
</dbReference>
<evidence type="ECO:0000256" key="6">
    <source>
        <dbReference type="ARBA" id="ARBA00023295"/>
    </source>
</evidence>
<evidence type="ECO:0000256" key="1">
    <source>
        <dbReference type="ARBA" id="ARBA00004191"/>
    </source>
</evidence>
<dbReference type="SMART" id="SM00710">
    <property type="entry name" value="PbH1"/>
    <property type="match status" value="5"/>
</dbReference>
<organism evidence="10 11">
    <name type="scientific">Carnegiea gigantea</name>
    <dbReference type="NCBI Taxonomy" id="171969"/>
    <lineage>
        <taxon>Eukaryota</taxon>
        <taxon>Viridiplantae</taxon>
        <taxon>Streptophyta</taxon>
        <taxon>Embryophyta</taxon>
        <taxon>Tracheophyta</taxon>
        <taxon>Spermatophyta</taxon>
        <taxon>Magnoliopsida</taxon>
        <taxon>eudicotyledons</taxon>
        <taxon>Gunneridae</taxon>
        <taxon>Pentapetalae</taxon>
        <taxon>Caryophyllales</taxon>
        <taxon>Cactineae</taxon>
        <taxon>Cactaceae</taxon>
        <taxon>Cactoideae</taxon>
        <taxon>Echinocereeae</taxon>
        <taxon>Carnegiea</taxon>
    </lineage>
</organism>
<reference evidence="10" key="1">
    <citation type="submission" date="2022-04" db="EMBL/GenBank/DDBJ databases">
        <title>Carnegiea gigantea Genome sequencing and assembly v2.</title>
        <authorList>
            <person name="Copetti D."/>
            <person name="Sanderson M.J."/>
            <person name="Burquez A."/>
            <person name="Wojciechowski M.F."/>
        </authorList>
    </citation>
    <scope>NUCLEOTIDE SEQUENCE</scope>
    <source>
        <strain evidence="10">SGP5-SGP5p</strain>
        <tissue evidence="10">Aerial part</tissue>
    </source>
</reference>
<dbReference type="InterPro" id="IPR006626">
    <property type="entry name" value="PbH1"/>
</dbReference>
<dbReference type="InterPro" id="IPR011050">
    <property type="entry name" value="Pectin_lyase_fold/virulence"/>
</dbReference>
<dbReference type="PROSITE" id="PS00502">
    <property type="entry name" value="POLYGALACTURONASE"/>
    <property type="match status" value="1"/>
</dbReference>
<evidence type="ECO:0000256" key="4">
    <source>
        <dbReference type="ARBA" id="ARBA00022525"/>
    </source>
</evidence>
<name>A0A9Q1QC64_9CARY</name>
<comment type="caution">
    <text evidence="10">The sequence shown here is derived from an EMBL/GenBank/DDBJ whole genome shotgun (WGS) entry which is preliminary data.</text>
</comment>
<keyword evidence="7" id="KW-0961">Cell wall biogenesis/degradation</keyword>
<evidence type="ECO:0000256" key="2">
    <source>
        <dbReference type="ARBA" id="ARBA00008834"/>
    </source>
</evidence>
<evidence type="ECO:0000256" key="7">
    <source>
        <dbReference type="ARBA" id="ARBA00023316"/>
    </source>
</evidence>
<dbReference type="GO" id="GO:0004650">
    <property type="term" value="F:polygalacturonase activity"/>
    <property type="evidence" value="ECO:0007669"/>
    <property type="project" value="InterPro"/>
</dbReference>
<evidence type="ECO:0000313" key="10">
    <source>
        <dbReference type="EMBL" id="KAJ8436752.1"/>
    </source>
</evidence>
<evidence type="ECO:0000256" key="9">
    <source>
        <dbReference type="RuleBase" id="RU361169"/>
    </source>
</evidence>
<evidence type="ECO:0000256" key="5">
    <source>
        <dbReference type="ARBA" id="ARBA00022801"/>
    </source>
</evidence>
<comment type="subcellular location">
    <subcellularLocation>
        <location evidence="1">Secreted</location>
        <location evidence="1">Cell wall</location>
    </subcellularLocation>
</comment>
<feature type="active site" evidence="8">
    <location>
        <position position="272"/>
    </location>
</feature>
<evidence type="ECO:0000256" key="8">
    <source>
        <dbReference type="PROSITE-ProRule" id="PRU10052"/>
    </source>
</evidence>
<protein>
    <recommendedName>
        <fullName evidence="12">Polygalacturonase</fullName>
    </recommendedName>
</protein>
<evidence type="ECO:0008006" key="12">
    <source>
        <dbReference type="Google" id="ProtNLM"/>
    </source>
</evidence>